<dbReference type="InterPro" id="IPR007627">
    <property type="entry name" value="RNA_pol_sigma70_r2"/>
</dbReference>
<dbReference type="InterPro" id="IPR013325">
    <property type="entry name" value="RNA_pol_sigma_r2"/>
</dbReference>
<dbReference type="GO" id="GO:0006352">
    <property type="term" value="P:DNA-templated transcription initiation"/>
    <property type="evidence" value="ECO:0007669"/>
    <property type="project" value="InterPro"/>
</dbReference>
<dbReference type="SUPFAM" id="SSF88946">
    <property type="entry name" value="Sigma2 domain of RNA polymerase sigma factors"/>
    <property type="match status" value="1"/>
</dbReference>
<dbReference type="InterPro" id="IPR039425">
    <property type="entry name" value="RNA_pol_sigma-70-like"/>
</dbReference>
<dbReference type="Pfam" id="PF08281">
    <property type="entry name" value="Sigma70_r4_2"/>
    <property type="match status" value="1"/>
</dbReference>
<evidence type="ECO:0000256" key="2">
    <source>
        <dbReference type="ARBA" id="ARBA00023015"/>
    </source>
</evidence>
<dbReference type="AlphaFoldDB" id="A0A1N6DKS6"/>
<name>A0A1N6DKS6_9BACT</name>
<keyword evidence="8" id="KW-1185">Reference proteome</keyword>
<accession>A0A1N6DKS6</accession>
<dbReference type="InterPro" id="IPR014284">
    <property type="entry name" value="RNA_pol_sigma-70_dom"/>
</dbReference>
<keyword evidence="3" id="KW-0731">Sigma factor</keyword>
<sequence>MSSNASEEIALVAALQGDSVAAFDALYRMYFPAVYANILHLVKDSAAAQDIVQEVFIRLWEKRKLLQTGQPAGNWLFVVSYNRSLNHLRSTLRQRLKLASLVPDTMESEEGEWEVTSIQLDMLERAIDKLPPQRKKVFLLCKMQGKTYAEAATELQISHYTVKEHITKASRFIRDYVRVQPEWQTLLVAFPLLASLFHR</sequence>
<keyword evidence="4" id="KW-0804">Transcription</keyword>
<dbReference type="RefSeq" id="WP_074238067.1">
    <property type="nucleotide sequence ID" value="NZ_FSRA01000001.1"/>
</dbReference>
<proteinExistence type="inferred from homology"/>
<dbReference type="InterPro" id="IPR013249">
    <property type="entry name" value="RNA_pol_sigma70_r4_t2"/>
</dbReference>
<dbReference type="InterPro" id="IPR013324">
    <property type="entry name" value="RNA_pol_sigma_r3/r4-like"/>
</dbReference>
<keyword evidence="2" id="KW-0805">Transcription regulation</keyword>
<organism evidence="7 8">
    <name type="scientific">Chitinophaga niabensis</name>
    <dbReference type="NCBI Taxonomy" id="536979"/>
    <lineage>
        <taxon>Bacteria</taxon>
        <taxon>Pseudomonadati</taxon>
        <taxon>Bacteroidota</taxon>
        <taxon>Chitinophagia</taxon>
        <taxon>Chitinophagales</taxon>
        <taxon>Chitinophagaceae</taxon>
        <taxon>Chitinophaga</taxon>
    </lineage>
</organism>
<dbReference type="EMBL" id="FSRA01000001">
    <property type="protein sequence ID" value="SIN71431.1"/>
    <property type="molecule type" value="Genomic_DNA"/>
</dbReference>
<evidence type="ECO:0000259" key="6">
    <source>
        <dbReference type="Pfam" id="PF08281"/>
    </source>
</evidence>
<dbReference type="PANTHER" id="PTHR43133:SF46">
    <property type="entry name" value="RNA POLYMERASE SIGMA-70 FACTOR ECF SUBFAMILY"/>
    <property type="match status" value="1"/>
</dbReference>
<dbReference type="NCBIfam" id="TIGR02937">
    <property type="entry name" value="sigma70-ECF"/>
    <property type="match status" value="1"/>
</dbReference>
<dbReference type="InterPro" id="IPR014327">
    <property type="entry name" value="RNA_pol_sigma70_bacteroid"/>
</dbReference>
<protein>
    <submittedName>
        <fullName evidence="7">RNA polymerase sigma-70 factor, ECF subfamily</fullName>
    </submittedName>
</protein>
<dbReference type="SUPFAM" id="SSF88659">
    <property type="entry name" value="Sigma3 and sigma4 domains of RNA polymerase sigma factors"/>
    <property type="match status" value="1"/>
</dbReference>
<dbReference type="Proteomes" id="UP000185003">
    <property type="component" value="Unassembled WGS sequence"/>
</dbReference>
<evidence type="ECO:0000259" key="5">
    <source>
        <dbReference type="Pfam" id="PF04542"/>
    </source>
</evidence>
<feature type="domain" description="RNA polymerase sigma factor 70 region 4 type 2" evidence="6">
    <location>
        <begin position="121"/>
        <end position="171"/>
    </location>
</feature>
<dbReference type="InterPro" id="IPR036388">
    <property type="entry name" value="WH-like_DNA-bd_sf"/>
</dbReference>
<dbReference type="Gene3D" id="1.10.10.10">
    <property type="entry name" value="Winged helix-like DNA-binding domain superfamily/Winged helix DNA-binding domain"/>
    <property type="match status" value="1"/>
</dbReference>
<evidence type="ECO:0000313" key="8">
    <source>
        <dbReference type="Proteomes" id="UP000185003"/>
    </source>
</evidence>
<evidence type="ECO:0000256" key="3">
    <source>
        <dbReference type="ARBA" id="ARBA00023082"/>
    </source>
</evidence>
<dbReference type="OrthoDB" id="655312at2"/>
<dbReference type="GO" id="GO:0016987">
    <property type="term" value="F:sigma factor activity"/>
    <property type="evidence" value="ECO:0007669"/>
    <property type="project" value="UniProtKB-KW"/>
</dbReference>
<dbReference type="STRING" id="536979.SAMN04488055_0864"/>
<dbReference type="GO" id="GO:0003677">
    <property type="term" value="F:DNA binding"/>
    <property type="evidence" value="ECO:0007669"/>
    <property type="project" value="InterPro"/>
</dbReference>
<dbReference type="Pfam" id="PF04542">
    <property type="entry name" value="Sigma70_r2"/>
    <property type="match status" value="1"/>
</dbReference>
<dbReference type="PANTHER" id="PTHR43133">
    <property type="entry name" value="RNA POLYMERASE ECF-TYPE SIGMA FACTO"/>
    <property type="match status" value="1"/>
</dbReference>
<dbReference type="Gene3D" id="1.10.1740.10">
    <property type="match status" value="1"/>
</dbReference>
<reference evidence="8" key="1">
    <citation type="submission" date="2016-11" db="EMBL/GenBank/DDBJ databases">
        <authorList>
            <person name="Varghese N."/>
            <person name="Submissions S."/>
        </authorList>
    </citation>
    <scope>NUCLEOTIDE SEQUENCE [LARGE SCALE GENOMIC DNA]</scope>
    <source>
        <strain evidence="8">DSM 24787</strain>
    </source>
</reference>
<comment type="similarity">
    <text evidence="1">Belongs to the sigma-70 factor family. ECF subfamily.</text>
</comment>
<evidence type="ECO:0000313" key="7">
    <source>
        <dbReference type="EMBL" id="SIN71431.1"/>
    </source>
</evidence>
<dbReference type="NCBIfam" id="TIGR02985">
    <property type="entry name" value="Sig70_bacteroi1"/>
    <property type="match status" value="1"/>
</dbReference>
<feature type="domain" description="RNA polymerase sigma-70 region 2" evidence="5">
    <location>
        <begin position="26"/>
        <end position="91"/>
    </location>
</feature>
<evidence type="ECO:0000256" key="4">
    <source>
        <dbReference type="ARBA" id="ARBA00023163"/>
    </source>
</evidence>
<evidence type="ECO:0000256" key="1">
    <source>
        <dbReference type="ARBA" id="ARBA00010641"/>
    </source>
</evidence>
<gene>
    <name evidence="7" type="ORF">SAMN04488055_0864</name>
</gene>